<keyword evidence="2" id="KW-1185">Reference proteome</keyword>
<gene>
    <name evidence="1" type="ORF">LV89_02984</name>
</gene>
<comment type="caution">
    <text evidence="1">The sequence shown here is derived from an EMBL/GenBank/DDBJ whole genome shotgun (WGS) entry which is preliminary data.</text>
</comment>
<dbReference type="AlphaFoldDB" id="A0A316E258"/>
<dbReference type="Proteomes" id="UP000245489">
    <property type="component" value="Unassembled WGS sequence"/>
</dbReference>
<sequence length="74" mass="9074">MYDTLMRFEDFNKLIFSGLIQFLEVFRRLVVKKGVELQNNILDHRFYRLDGFTLIFDILVRTMICRNEDNFMIF</sequence>
<accession>A0A316E258</accession>
<name>A0A316E258_9BACT</name>
<reference evidence="1 2" key="1">
    <citation type="submission" date="2018-05" db="EMBL/GenBank/DDBJ databases">
        <title>Genomic Encyclopedia of Archaeal and Bacterial Type Strains, Phase II (KMG-II): from individual species to whole genera.</title>
        <authorList>
            <person name="Goeker M."/>
        </authorList>
    </citation>
    <scope>NUCLEOTIDE SEQUENCE [LARGE SCALE GENOMIC DNA]</scope>
    <source>
        <strain evidence="1 2">DSM 22214</strain>
    </source>
</reference>
<proteinExistence type="predicted"/>
<protein>
    <submittedName>
        <fullName evidence="1">Uncharacterized protein</fullName>
    </submittedName>
</protein>
<organism evidence="1 2">
    <name type="scientific">Arcicella aurantiaca</name>
    <dbReference type="NCBI Taxonomy" id="591202"/>
    <lineage>
        <taxon>Bacteria</taxon>
        <taxon>Pseudomonadati</taxon>
        <taxon>Bacteroidota</taxon>
        <taxon>Cytophagia</taxon>
        <taxon>Cytophagales</taxon>
        <taxon>Flectobacillaceae</taxon>
        <taxon>Arcicella</taxon>
    </lineage>
</organism>
<evidence type="ECO:0000313" key="2">
    <source>
        <dbReference type="Proteomes" id="UP000245489"/>
    </source>
</evidence>
<dbReference type="EMBL" id="QGGO01000015">
    <property type="protein sequence ID" value="PWK24471.1"/>
    <property type="molecule type" value="Genomic_DNA"/>
</dbReference>
<evidence type="ECO:0000313" key="1">
    <source>
        <dbReference type="EMBL" id="PWK24471.1"/>
    </source>
</evidence>